<proteinExistence type="predicted"/>
<feature type="signal peptide" evidence="1">
    <location>
        <begin position="1"/>
        <end position="24"/>
    </location>
</feature>
<gene>
    <name evidence="2" type="ORF">SAMN05192549_10367</name>
</gene>
<dbReference type="OrthoDB" id="8685546at2"/>
<evidence type="ECO:0008006" key="4">
    <source>
        <dbReference type="Google" id="ProtNLM"/>
    </source>
</evidence>
<evidence type="ECO:0000256" key="1">
    <source>
        <dbReference type="SAM" id="SignalP"/>
    </source>
</evidence>
<sequence length="193" mass="20054">MKKRQFLGTAALAGLSAAALPSRAAATAAGPALLTITGAISKPNRGKLDPARDVMMAKQKISFDKAHAFDYAALAALPAISIKPTLEYDAKPHTLHGPLLLDVVQAAGAQLKDDSKLILRAVDGYAAAVTVAQARTQRWIVATQMDGAPMALGGLGPLWALCDADKVPELAAIPLAGRFGGAPWALYHIEVQA</sequence>
<evidence type="ECO:0000313" key="3">
    <source>
        <dbReference type="Proteomes" id="UP000184339"/>
    </source>
</evidence>
<dbReference type="InterPro" id="IPR036374">
    <property type="entry name" value="OxRdtase_Mopterin-bd_sf"/>
</dbReference>
<accession>A0A1M7M8K0</accession>
<dbReference type="STRING" id="551987.SAMN05192549_10367"/>
<dbReference type="AlphaFoldDB" id="A0A1M7M8K0"/>
<keyword evidence="1" id="KW-0732">Signal</keyword>
<name>A0A1M7M8K0_9BURK</name>
<dbReference type="Proteomes" id="UP000184339">
    <property type="component" value="Unassembled WGS sequence"/>
</dbReference>
<feature type="chain" id="PRO_5012478115" description="Molybdopterin-dependent oxidoreductase" evidence="1">
    <location>
        <begin position="25"/>
        <end position="193"/>
    </location>
</feature>
<protein>
    <recommendedName>
        <fullName evidence="4">Molybdopterin-dependent oxidoreductase</fullName>
    </recommendedName>
</protein>
<reference evidence="3" key="1">
    <citation type="submission" date="2016-11" db="EMBL/GenBank/DDBJ databases">
        <authorList>
            <person name="Varghese N."/>
            <person name="Submissions S."/>
        </authorList>
    </citation>
    <scope>NUCLEOTIDE SEQUENCE [LARGE SCALE GENOMIC DNA]</scope>
    <source>
        <strain evidence="3">Sac-22</strain>
    </source>
</reference>
<dbReference type="EMBL" id="FRCX01000003">
    <property type="protein sequence ID" value="SHM87035.1"/>
    <property type="molecule type" value="Genomic_DNA"/>
</dbReference>
<evidence type="ECO:0000313" key="2">
    <source>
        <dbReference type="EMBL" id="SHM87035.1"/>
    </source>
</evidence>
<organism evidence="2 3">
    <name type="scientific">Duganella sacchari</name>
    <dbReference type="NCBI Taxonomy" id="551987"/>
    <lineage>
        <taxon>Bacteria</taxon>
        <taxon>Pseudomonadati</taxon>
        <taxon>Pseudomonadota</taxon>
        <taxon>Betaproteobacteria</taxon>
        <taxon>Burkholderiales</taxon>
        <taxon>Oxalobacteraceae</taxon>
        <taxon>Telluria group</taxon>
        <taxon>Duganella</taxon>
    </lineage>
</organism>
<dbReference type="SUPFAM" id="SSF56524">
    <property type="entry name" value="Oxidoreductase molybdopterin-binding domain"/>
    <property type="match status" value="1"/>
</dbReference>
<keyword evidence="3" id="KW-1185">Reference proteome</keyword>
<dbReference type="RefSeq" id="WP_072782818.1">
    <property type="nucleotide sequence ID" value="NZ_FRCX01000003.1"/>
</dbReference>